<dbReference type="Pfam" id="PF18014">
    <property type="entry name" value="Acetyltransf_18"/>
    <property type="match status" value="1"/>
</dbReference>
<dbReference type="PROSITE" id="PS51186">
    <property type="entry name" value="GNAT"/>
    <property type="match status" value="1"/>
</dbReference>
<dbReference type="InterPro" id="IPR016181">
    <property type="entry name" value="Acyl_CoA_acyltransferase"/>
</dbReference>
<dbReference type="Proteomes" id="UP000480178">
    <property type="component" value="Chromosome"/>
</dbReference>
<dbReference type="Gene3D" id="3.40.630.90">
    <property type="match status" value="1"/>
</dbReference>
<dbReference type="SUPFAM" id="SSF55729">
    <property type="entry name" value="Acyl-CoA N-acyltransferases (Nat)"/>
    <property type="match status" value="1"/>
</dbReference>
<evidence type="ECO:0000259" key="1">
    <source>
        <dbReference type="PROSITE" id="PS51186"/>
    </source>
</evidence>
<dbReference type="EMBL" id="CP048222">
    <property type="protein sequence ID" value="QHT67273.1"/>
    <property type="molecule type" value="Genomic_DNA"/>
</dbReference>
<dbReference type="PANTHER" id="PTHR47237:SF2">
    <property type="entry name" value="BLL4206 PROTEIN"/>
    <property type="match status" value="1"/>
</dbReference>
<dbReference type="CDD" id="cd04301">
    <property type="entry name" value="NAT_SF"/>
    <property type="match status" value="1"/>
</dbReference>
<keyword evidence="3" id="KW-1185">Reference proteome</keyword>
<dbReference type="GO" id="GO:0016747">
    <property type="term" value="F:acyltransferase activity, transferring groups other than amino-acyl groups"/>
    <property type="evidence" value="ECO:0007669"/>
    <property type="project" value="InterPro"/>
</dbReference>
<dbReference type="AlphaFoldDB" id="A0A6C0GHU0"/>
<organism evidence="2 3">
    <name type="scientific">Rhodocytophaga rosea</name>
    <dbReference type="NCBI Taxonomy" id="2704465"/>
    <lineage>
        <taxon>Bacteria</taxon>
        <taxon>Pseudomonadati</taxon>
        <taxon>Bacteroidota</taxon>
        <taxon>Cytophagia</taxon>
        <taxon>Cytophagales</taxon>
        <taxon>Rhodocytophagaceae</taxon>
        <taxon>Rhodocytophaga</taxon>
    </lineage>
</organism>
<dbReference type="Gene3D" id="3.40.630.30">
    <property type="match status" value="1"/>
</dbReference>
<keyword evidence="2" id="KW-0808">Transferase</keyword>
<evidence type="ECO:0000313" key="3">
    <source>
        <dbReference type="Proteomes" id="UP000480178"/>
    </source>
</evidence>
<reference evidence="2 3" key="1">
    <citation type="submission" date="2020-01" db="EMBL/GenBank/DDBJ databases">
        <authorList>
            <person name="Kim M.K."/>
        </authorList>
    </citation>
    <scope>NUCLEOTIDE SEQUENCE [LARGE SCALE GENOMIC DNA]</scope>
    <source>
        <strain evidence="2 3">172606-1</strain>
    </source>
</reference>
<dbReference type="InterPro" id="IPR000182">
    <property type="entry name" value="GNAT_dom"/>
</dbReference>
<dbReference type="PANTHER" id="PTHR47237">
    <property type="entry name" value="SLL0310 PROTEIN"/>
    <property type="match status" value="1"/>
</dbReference>
<dbReference type="InterPro" id="IPR052729">
    <property type="entry name" value="Acyl/Acetyltrans_Enzymes"/>
</dbReference>
<dbReference type="Pfam" id="PF00583">
    <property type="entry name" value="Acetyltransf_1"/>
    <property type="match status" value="1"/>
</dbReference>
<sequence length="289" mass="32364">MKRIVVSAHLQLRLMSQADIAFAMKVKAMARWNQLEADWELLLTAGREGNFVAIYEGKEAGTLTTLPYQDRFNWIGMVLVNPSYRGLGIGRTLVETAIRTADRKATIRLDATPQGMKLYQTLGFQVETELWRLERKTDRPLPAPLGNCSVVDRGAIEQIIKMDPTVFGADRAIVLRHLQARSPHYGYYLEYNGVMSGYCFGRSGSNFEHIGPIIARNVADARDLLLSAMAAAQSKPVIVDVYAWQQSWLDELQNLGFVRQRPFIRMHLGALPEAGNINLQYAIAGPELG</sequence>
<dbReference type="KEGG" id="rhoz:GXP67_11810"/>
<feature type="domain" description="N-acetyltransferase" evidence="1">
    <location>
        <begin position="10"/>
        <end position="146"/>
    </location>
</feature>
<proteinExistence type="predicted"/>
<gene>
    <name evidence="2" type="ORF">GXP67_11810</name>
</gene>
<dbReference type="InterPro" id="IPR041496">
    <property type="entry name" value="YitH/HolE_GNAT"/>
</dbReference>
<name>A0A6C0GHU0_9BACT</name>
<dbReference type="RefSeq" id="WP_162443312.1">
    <property type="nucleotide sequence ID" value="NZ_CP048222.1"/>
</dbReference>
<evidence type="ECO:0000313" key="2">
    <source>
        <dbReference type="EMBL" id="QHT67273.1"/>
    </source>
</evidence>
<accession>A0A6C0GHU0</accession>
<protein>
    <submittedName>
        <fullName evidence="2">GNAT family N-acetyltransferase</fullName>
    </submittedName>
</protein>